<evidence type="ECO:0000313" key="2">
    <source>
        <dbReference type="Proteomes" id="UP000612362"/>
    </source>
</evidence>
<evidence type="ECO:0000313" key="1">
    <source>
        <dbReference type="EMBL" id="GHO50389.1"/>
    </source>
</evidence>
<keyword evidence="2" id="KW-1185">Reference proteome</keyword>
<dbReference type="CDD" id="cd06223">
    <property type="entry name" value="PRTases_typeI"/>
    <property type="match status" value="1"/>
</dbReference>
<dbReference type="InterPro" id="IPR029057">
    <property type="entry name" value="PRTase-like"/>
</dbReference>
<organism evidence="1 2">
    <name type="scientific">Ktedonospora formicarum</name>
    <dbReference type="NCBI Taxonomy" id="2778364"/>
    <lineage>
        <taxon>Bacteria</taxon>
        <taxon>Bacillati</taxon>
        <taxon>Chloroflexota</taxon>
        <taxon>Ktedonobacteria</taxon>
        <taxon>Ktedonobacterales</taxon>
        <taxon>Ktedonobacteraceae</taxon>
        <taxon>Ktedonospora</taxon>
    </lineage>
</organism>
<comment type="caution">
    <text evidence="1">The sequence shown here is derived from an EMBL/GenBank/DDBJ whole genome shotgun (WGS) entry which is preliminary data.</text>
</comment>
<dbReference type="EMBL" id="BNJF01000008">
    <property type="protein sequence ID" value="GHO50389.1"/>
    <property type="molecule type" value="Genomic_DNA"/>
</dbReference>
<protein>
    <recommendedName>
        <fullName evidence="3">Adenine phosphoribosyltransferase</fullName>
    </recommendedName>
</protein>
<reference evidence="1" key="1">
    <citation type="submission" date="2020-10" db="EMBL/GenBank/DDBJ databases">
        <title>Taxonomic study of unclassified bacteria belonging to the class Ktedonobacteria.</title>
        <authorList>
            <person name="Yabe S."/>
            <person name="Wang C.M."/>
            <person name="Zheng Y."/>
            <person name="Sakai Y."/>
            <person name="Cavaletti L."/>
            <person name="Monciardini P."/>
            <person name="Donadio S."/>
        </authorList>
    </citation>
    <scope>NUCLEOTIDE SEQUENCE</scope>
    <source>
        <strain evidence="1">SOSP1-1</strain>
    </source>
</reference>
<sequence length="86" mass="9665">MSIDYSGQHKILEIEIHAHGILPGDRVLILDDWFERGEQGQAAIRLVERAGGVVAGIGVLFDEMIAKKRNSFQQYHFHALIQIPEA</sequence>
<proteinExistence type="predicted"/>
<accession>A0A8J3IE88</accession>
<evidence type="ECO:0008006" key="3">
    <source>
        <dbReference type="Google" id="ProtNLM"/>
    </source>
</evidence>
<dbReference type="Proteomes" id="UP000612362">
    <property type="component" value="Unassembled WGS sequence"/>
</dbReference>
<dbReference type="InterPro" id="IPR000836">
    <property type="entry name" value="PRTase_dom"/>
</dbReference>
<dbReference type="SUPFAM" id="SSF53271">
    <property type="entry name" value="PRTase-like"/>
    <property type="match status" value="1"/>
</dbReference>
<gene>
    <name evidence="1" type="ORF">KSX_85520</name>
</gene>
<dbReference type="AlphaFoldDB" id="A0A8J3IE88"/>
<dbReference type="Gene3D" id="3.40.50.2020">
    <property type="match status" value="1"/>
</dbReference>
<name>A0A8J3IE88_9CHLR</name>